<dbReference type="PROSITE" id="PS00463">
    <property type="entry name" value="ZN2_CY6_FUNGAL_1"/>
    <property type="match status" value="1"/>
</dbReference>
<dbReference type="VEuPathDB" id="FungiDB:TRICI_001175"/>
<name>A0A642VAR0_9ASCO</name>
<reference evidence="8" key="1">
    <citation type="journal article" date="2019" name="G3 (Bethesda)">
        <title>Genome Assemblies of Two Rare Opportunistic Yeast Pathogens: Diutina rugosa (syn. Candida rugosa) and Trichomonascus ciferrii (syn. Candida ciferrii).</title>
        <authorList>
            <person name="Mixao V."/>
            <person name="Saus E."/>
            <person name="Hansen A.P."/>
            <person name="Lass-Florl C."/>
            <person name="Gabaldon T."/>
        </authorList>
    </citation>
    <scope>NUCLEOTIDE SEQUENCE</scope>
    <source>
        <strain evidence="8">CBS 4856</strain>
    </source>
</reference>
<evidence type="ECO:0000256" key="1">
    <source>
        <dbReference type="ARBA" id="ARBA00004123"/>
    </source>
</evidence>
<dbReference type="GO" id="GO:0000976">
    <property type="term" value="F:transcription cis-regulatory region binding"/>
    <property type="evidence" value="ECO:0007669"/>
    <property type="project" value="TreeGrafter"/>
</dbReference>
<dbReference type="PANTHER" id="PTHR31845:SF17">
    <property type="entry name" value="ZN(II)2CYS6 TRANSCRIPTION FACTOR (EUROFUNG)"/>
    <property type="match status" value="1"/>
</dbReference>
<dbReference type="OrthoDB" id="4222821at2759"/>
<dbReference type="GO" id="GO:0005634">
    <property type="term" value="C:nucleus"/>
    <property type="evidence" value="ECO:0007669"/>
    <property type="project" value="UniProtKB-SubCell"/>
</dbReference>
<comment type="caution">
    <text evidence="8">The sequence shown here is derived from an EMBL/GenBank/DDBJ whole genome shotgun (WGS) entry which is preliminary data.</text>
</comment>
<dbReference type="InterPro" id="IPR036864">
    <property type="entry name" value="Zn2-C6_fun-type_DNA-bd_sf"/>
</dbReference>
<dbReference type="Proteomes" id="UP000761534">
    <property type="component" value="Unassembled WGS sequence"/>
</dbReference>
<dbReference type="PANTHER" id="PTHR31845">
    <property type="entry name" value="FINGER DOMAIN PROTEIN, PUTATIVE-RELATED"/>
    <property type="match status" value="1"/>
</dbReference>
<proteinExistence type="predicted"/>
<comment type="subcellular location">
    <subcellularLocation>
        <location evidence="1">Nucleus</location>
    </subcellularLocation>
</comment>
<keyword evidence="5" id="KW-0539">Nucleus</keyword>
<dbReference type="CDD" id="cd00067">
    <property type="entry name" value="GAL4"/>
    <property type="match status" value="1"/>
</dbReference>
<keyword evidence="4" id="KW-0804">Transcription</keyword>
<dbReference type="SMART" id="SM00066">
    <property type="entry name" value="GAL4"/>
    <property type="match status" value="1"/>
</dbReference>
<dbReference type="Pfam" id="PF00172">
    <property type="entry name" value="Zn_clus"/>
    <property type="match status" value="1"/>
</dbReference>
<evidence type="ECO:0000256" key="5">
    <source>
        <dbReference type="ARBA" id="ARBA00023242"/>
    </source>
</evidence>
<evidence type="ECO:0000256" key="6">
    <source>
        <dbReference type="SAM" id="MobiDB-lite"/>
    </source>
</evidence>
<dbReference type="EMBL" id="SWFS01000090">
    <property type="protein sequence ID" value="KAA8916677.1"/>
    <property type="molecule type" value="Genomic_DNA"/>
</dbReference>
<dbReference type="InterPro" id="IPR051089">
    <property type="entry name" value="prtT"/>
</dbReference>
<dbReference type="AlphaFoldDB" id="A0A642VAR0"/>
<evidence type="ECO:0000313" key="8">
    <source>
        <dbReference type="EMBL" id="KAA8916677.1"/>
    </source>
</evidence>
<dbReference type="PROSITE" id="PS50048">
    <property type="entry name" value="ZN2_CY6_FUNGAL_2"/>
    <property type="match status" value="1"/>
</dbReference>
<gene>
    <name evidence="8" type="ORF">TRICI_001175</name>
</gene>
<sequence>MEDRNSSGEASFKVDVSSSANFAEKWRKRQACDRCRRIKVRCEYEGLDNDSCKRCTKAGAQCVISTSPRENGSENEPRKMRKTSNSNRNSSSSKYAWVERVKLKSQPIKNIQERDEKISELKKIINDSWVEIHRLEKLKNLDAADSDNIHPDYHGDKLLSRNPLSPKFESSGTVMDFPPSIYREWNCVKTAIRLKLLSMQDAKYYYET</sequence>
<evidence type="ECO:0000256" key="2">
    <source>
        <dbReference type="ARBA" id="ARBA00023015"/>
    </source>
</evidence>
<accession>A0A642VAR0</accession>
<dbReference type="InterPro" id="IPR001138">
    <property type="entry name" value="Zn2Cys6_DnaBD"/>
</dbReference>
<keyword evidence="9" id="KW-1185">Reference proteome</keyword>
<evidence type="ECO:0000313" key="9">
    <source>
        <dbReference type="Proteomes" id="UP000761534"/>
    </source>
</evidence>
<dbReference type="GO" id="GO:0008270">
    <property type="term" value="F:zinc ion binding"/>
    <property type="evidence" value="ECO:0007669"/>
    <property type="project" value="InterPro"/>
</dbReference>
<keyword evidence="3" id="KW-0238">DNA-binding</keyword>
<protein>
    <recommendedName>
        <fullName evidence="7">Zn(2)-C6 fungal-type domain-containing protein</fullName>
    </recommendedName>
</protein>
<feature type="compositionally biased region" description="Low complexity" evidence="6">
    <location>
        <begin position="83"/>
        <end position="93"/>
    </location>
</feature>
<keyword evidence="2" id="KW-0805">Transcription regulation</keyword>
<feature type="region of interest" description="Disordered" evidence="6">
    <location>
        <begin position="66"/>
        <end position="93"/>
    </location>
</feature>
<evidence type="ECO:0000256" key="3">
    <source>
        <dbReference type="ARBA" id="ARBA00023125"/>
    </source>
</evidence>
<evidence type="ECO:0000256" key="4">
    <source>
        <dbReference type="ARBA" id="ARBA00023163"/>
    </source>
</evidence>
<dbReference type="GO" id="GO:0000981">
    <property type="term" value="F:DNA-binding transcription factor activity, RNA polymerase II-specific"/>
    <property type="evidence" value="ECO:0007669"/>
    <property type="project" value="InterPro"/>
</dbReference>
<organism evidence="8 9">
    <name type="scientific">Trichomonascus ciferrii</name>
    <dbReference type="NCBI Taxonomy" id="44093"/>
    <lineage>
        <taxon>Eukaryota</taxon>
        <taxon>Fungi</taxon>
        <taxon>Dikarya</taxon>
        <taxon>Ascomycota</taxon>
        <taxon>Saccharomycotina</taxon>
        <taxon>Dipodascomycetes</taxon>
        <taxon>Dipodascales</taxon>
        <taxon>Trichomonascaceae</taxon>
        <taxon>Trichomonascus</taxon>
        <taxon>Trichomonascus ciferrii complex</taxon>
    </lineage>
</organism>
<dbReference type="SUPFAM" id="SSF57701">
    <property type="entry name" value="Zn2/Cys6 DNA-binding domain"/>
    <property type="match status" value="1"/>
</dbReference>
<feature type="domain" description="Zn(2)-C6 fungal-type" evidence="7">
    <location>
        <begin position="31"/>
        <end position="64"/>
    </location>
</feature>
<evidence type="ECO:0000259" key="7">
    <source>
        <dbReference type="PROSITE" id="PS50048"/>
    </source>
</evidence>
<dbReference type="Gene3D" id="4.10.240.10">
    <property type="entry name" value="Zn(2)-C6 fungal-type DNA-binding domain"/>
    <property type="match status" value="1"/>
</dbReference>